<feature type="domain" description="FAD dependent oxidoreductase" evidence="9">
    <location>
        <begin position="37"/>
        <end position="421"/>
    </location>
</feature>
<dbReference type="AlphaFoldDB" id="A0AA36DQB2"/>
<dbReference type="SUPFAM" id="SSF51905">
    <property type="entry name" value="FAD/NAD(P)-binding domain"/>
    <property type="match status" value="1"/>
</dbReference>
<dbReference type="PANTHER" id="PTHR43104">
    <property type="entry name" value="L-2-HYDROXYGLUTARATE DEHYDROGENASE, MITOCHONDRIAL"/>
    <property type="match status" value="1"/>
</dbReference>
<name>A0AA36DQB2_CYLNA</name>
<dbReference type="EMBL" id="CATQJL010000001">
    <property type="protein sequence ID" value="CAJ0591045.1"/>
    <property type="molecule type" value="Genomic_DNA"/>
</dbReference>
<accession>A0AA36DQB2</accession>
<evidence type="ECO:0000256" key="5">
    <source>
        <dbReference type="ARBA" id="ARBA00036066"/>
    </source>
</evidence>
<dbReference type="Gene3D" id="3.30.9.10">
    <property type="entry name" value="D-Amino Acid Oxidase, subunit A, domain 2"/>
    <property type="match status" value="1"/>
</dbReference>
<keyword evidence="3" id="KW-0274">FAD</keyword>
<dbReference type="Proteomes" id="UP001176961">
    <property type="component" value="Unassembled WGS sequence"/>
</dbReference>
<keyword evidence="11" id="KW-1185">Reference proteome</keyword>
<evidence type="ECO:0000256" key="8">
    <source>
        <dbReference type="ARBA" id="ARBA00041137"/>
    </source>
</evidence>
<comment type="caution">
    <text evidence="10">The sequence shown here is derived from an EMBL/GenBank/DDBJ whole genome shotgun (WGS) entry which is preliminary data.</text>
</comment>
<comment type="cofactor">
    <cofactor evidence="1">
        <name>FAD</name>
        <dbReference type="ChEBI" id="CHEBI:57692"/>
    </cofactor>
</comment>
<keyword evidence="2" id="KW-0285">Flavoprotein</keyword>
<evidence type="ECO:0000313" key="11">
    <source>
        <dbReference type="Proteomes" id="UP001176961"/>
    </source>
</evidence>
<organism evidence="10 11">
    <name type="scientific">Cylicocyclus nassatus</name>
    <name type="common">Nematode worm</name>
    <dbReference type="NCBI Taxonomy" id="53992"/>
    <lineage>
        <taxon>Eukaryota</taxon>
        <taxon>Metazoa</taxon>
        <taxon>Ecdysozoa</taxon>
        <taxon>Nematoda</taxon>
        <taxon>Chromadorea</taxon>
        <taxon>Rhabditida</taxon>
        <taxon>Rhabditina</taxon>
        <taxon>Rhabditomorpha</taxon>
        <taxon>Strongyloidea</taxon>
        <taxon>Strongylidae</taxon>
        <taxon>Cylicocyclus</taxon>
    </lineage>
</organism>
<dbReference type="InterPro" id="IPR006076">
    <property type="entry name" value="FAD-dep_OxRdtase"/>
</dbReference>
<gene>
    <name evidence="10" type="ORF">CYNAS_LOCUS3028</name>
</gene>
<evidence type="ECO:0000256" key="4">
    <source>
        <dbReference type="ARBA" id="ARBA00023002"/>
    </source>
</evidence>
<dbReference type="GO" id="GO:0047545">
    <property type="term" value="F:(S)-2-hydroxyglutarate dehydrogenase activity"/>
    <property type="evidence" value="ECO:0007669"/>
    <property type="project" value="UniProtKB-EC"/>
</dbReference>
<comment type="catalytic activity">
    <reaction evidence="5">
        <text>(S)-2-hydroxyglutarate + A = 2-oxoglutarate + AH2</text>
        <dbReference type="Rhea" id="RHEA:21252"/>
        <dbReference type="ChEBI" id="CHEBI:13193"/>
        <dbReference type="ChEBI" id="CHEBI:16782"/>
        <dbReference type="ChEBI" id="CHEBI:16810"/>
        <dbReference type="ChEBI" id="CHEBI:17499"/>
        <dbReference type="EC" id="1.1.99.2"/>
    </reaction>
</comment>
<evidence type="ECO:0000256" key="3">
    <source>
        <dbReference type="ARBA" id="ARBA00022827"/>
    </source>
</evidence>
<dbReference type="EC" id="1.1.99.2" evidence="7"/>
<protein>
    <recommendedName>
        <fullName evidence="8">L-2-hydroxyglutarate dehydrogenase, mitochondrial</fullName>
        <ecNumber evidence="7">1.1.99.2</ecNumber>
    </recommendedName>
</protein>
<dbReference type="PANTHER" id="PTHR43104:SF2">
    <property type="entry name" value="L-2-HYDROXYGLUTARATE DEHYDROGENASE, MITOCHONDRIAL"/>
    <property type="match status" value="1"/>
</dbReference>
<keyword evidence="4" id="KW-0560">Oxidoreductase</keyword>
<evidence type="ECO:0000256" key="1">
    <source>
        <dbReference type="ARBA" id="ARBA00001974"/>
    </source>
</evidence>
<dbReference type="Gene3D" id="3.50.50.60">
    <property type="entry name" value="FAD/NAD(P)-binding domain"/>
    <property type="match status" value="1"/>
</dbReference>
<dbReference type="InterPro" id="IPR036188">
    <property type="entry name" value="FAD/NAD-bd_sf"/>
</dbReference>
<evidence type="ECO:0000256" key="6">
    <source>
        <dbReference type="ARBA" id="ARBA00037941"/>
    </source>
</evidence>
<evidence type="ECO:0000259" key="9">
    <source>
        <dbReference type="Pfam" id="PF01266"/>
    </source>
</evidence>
<reference evidence="10" key="1">
    <citation type="submission" date="2023-07" db="EMBL/GenBank/DDBJ databases">
        <authorList>
            <consortium name="CYATHOMIX"/>
        </authorList>
    </citation>
    <scope>NUCLEOTIDE SEQUENCE</scope>
    <source>
        <strain evidence="10">N/A</strain>
    </source>
</reference>
<dbReference type="NCBIfam" id="NF008726">
    <property type="entry name" value="PRK11728.1"/>
    <property type="match status" value="1"/>
</dbReference>
<evidence type="ECO:0000256" key="2">
    <source>
        <dbReference type="ARBA" id="ARBA00022630"/>
    </source>
</evidence>
<evidence type="ECO:0000313" key="10">
    <source>
        <dbReference type="EMBL" id="CAJ0591045.1"/>
    </source>
</evidence>
<sequence length="430" mass="47465">MSLPCTLARFTRHLSLNQGLRYILNARPGYDFPPMCDVVVVGGGIVGSATARQLKIDYPDLRICMVEKESALAKHQSGNNGGVIHSGIFYKPGSLKAKLCIEGNELVYKFLAENKIPHKKVGKLVVAVDQQEVSRLEELCRAAVKNGCKDIKMIDQTQIQEIQPHCRGLKAIWSPNTGVVDWAEVSNAFVTDFEKRGGTVYVNYDVKSITPSTHPRFPISVRSDWKCAQIYTKFVVTCGGLHSDKLAQMSGCSPSPKVLPFRGDYSLLKPEKKSLIKTNIYPVPDPHSPFHGGHLTPRVNGDVWIGPNIRLASSFMELPELLQHKGMRKLSNKHGLRKLYSGTSTGDQMQHLQRIMPDLKKSDAKRGPSNEVAEAVDDNGNIVDDFVFDSGNGPLSKRVLHVRNAPSPGATSSMAIARMISKEIKSRIDL</sequence>
<dbReference type="Pfam" id="PF01266">
    <property type="entry name" value="DAO"/>
    <property type="match status" value="1"/>
</dbReference>
<evidence type="ECO:0000256" key="7">
    <source>
        <dbReference type="ARBA" id="ARBA00038878"/>
    </source>
</evidence>
<proteinExistence type="inferred from homology"/>
<comment type="similarity">
    <text evidence="6">Belongs to the L2HGDH family.</text>
</comment>